<feature type="compositionally biased region" description="Acidic residues" evidence="2">
    <location>
        <begin position="355"/>
        <end position="364"/>
    </location>
</feature>
<reference evidence="4" key="2">
    <citation type="submission" date="2021-01" db="EMBL/GenBank/DDBJ databases">
        <authorList>
            <person name="Schikora-Tamarit M.A."/>
        </authorList>
    </citation>
    <scope>NUCLEOTIDE SEQUENCE</scope>
    <source>
        <strain evidence="4">CBS2887</strain>
    </source>
</reference>
<dbReference type="GO" id="GO:0003712">
    <property type="term" value="F:transcription coregulator activity"/>
    <property type="evidence" value="ECO:0007669"/>
    <property type="project" value="TreeGrafter"/>
</dbReference>
<dbReference type="AlphaFoldDB" id="A0A9P8Q7R4"/>
<evidence type="ECO:0000313" key="5">
    <source>
        <dbReference type="Proteomes" id="UP000774326"/>
    </source>
</evidence>
<feature type="region of interest" description="Disordered" evidence="2">
    <location>
        <begin position="144"/>
        <end position="195"/>
    </location>
</feature>
<feature type="compositionally biased region" description="Acidic residues" evidence="2">
    <location>
        <begin position="176"/>
        <end position="194"/>
    </location>
</feature>
<dbReference type="Gene3D" id="1.10.10.440">
    <property type="entry name" value="FF domain"/>
    <property type="match status" value="1"/>
</dbReference>
<evidence type="ECO:0000256" key="2">
    <source>
        <dbReference type="SAM" id="MobiDB-lite"/>
    </source>
</evidence>
<gene>
    <name evidence="4" type="ORF">WICPIJ_004472</name>
</gene>
<dbReference type="SMART" id="SM00441">
    <property type="entry name" value="FF"/>
    <property type="match status" value="1"/>
</dbReference>
<dbReference type="SUPFAM" id="SSF51045">
    <property type="entry name" value="WW domain"/>
    <property type="match status" value="1"/>
</dbReference>
<proteinExistence type="predicted"/>
<dbReference type="Proteomes" id="UP000774326">
    <property type="component" value="Unassembled WGS sequence"/>
</dbReference>
<dbReference type="InterPro" id="IPR036517">
    <property type="entry name" value="FF_domain_sf"/>
</dbReference>
<accession>A0A9P8Q7R4</accession>
<dbReference type="SUPFAM" id="SSF81698">
    <property type="entry name" value="FF domain"/>
    <property type="match status" value="1"/>
</dbReference>
<reference evidence="4" key="1">
    <citation type="journal article" date="2021" name="Open Biol.">
        <title>Shared evolutionary footprints suggest mitochondrial oxidative damage underlies multiple complex I losses in fungi.</title>
        <authorList>
            <person name="Schikora-Tamarit M.A."/>
            <person name="Marcet-Houben M."/>
            <person name="Nosek J."/>
            <person name="Gabaldon T."/>
        </authorList>
    </citation>
    <scope>NUCLEOTIDE SEQUENCE</scope>
    <source>
        <strain evidence="4">CBS2887</strain>
    </source>
</reference>
<evidence type="ECO:0000313" key="4">
    <source>
        <dbReference type="EMBL" id="KAH3684582.1"/>
    </source>
</evidence>
<feature type="region of interest" description="Disordered" evidence="2">
    <location>
        <begin position="221"/>
        <end position="275"/>
    </location>
</feature>
<organism evidence="4 5">
    <name type="scientific">Wickerhamomyces pijperi</name>
    <name type="common">Yeast</name>
    <name type="synonym">Pichia pijperi</name>
    <dbReference type="NCBI Taxonomy" id="599730"/>
    <lineage>
        <taxon>Eukaryota</taxon>
        <taxon>Fungi</taxon>
        <taxon>Dikarya</taxon>
        <taxon>Ascomycota</taxon>
        <taxon>Saccharomycotina</taxon>
        <taxon>Saccharomycetes</taxon>
        <taxon>Phaffomycetales</taxon>
        <taxon>Wickerhamomycetaceae</taxon>
        <taxon>Wickerhamomyces</taxon>
    </lineage>
</organism>
<dbReference type="PANTHER" id="PTHR15377:SF3">
    <property type="entry name" value="WW DOMAIN-CONTAINING PROTEIN"/>
    <property type="match status" value="1"/>
</dbReference>
<dbReference type="GO" id="GO:0005634">
    <property type="term" value="C:nucleus"/>
    <property type="evidence" value="ECO:0007669"/>
    <property type="project" value="TreeGrafter"/>
</dbReference>
<dbReference type="InterPro" id="IPR036020">
    <property type="entry name" value="WW_dom_sf"/>
</dbReference>
<feature type="domain" description="FF" evidence="3">
    <location>
        <begin position="274"/>
        <end position="330"/>
    </location>
</feature>
<feature type="compositionally biased region" description="Acidic residues" evidence="2">
    <location>
        <begin position="225"/>
        <end position="244"/>
    </location>
</feature>
<name>A0A9P8Q7R4_WICPI</name>
<evidence type="ECO:0000256" key="1">
    <source>
        <dbReference type="ARBA" id="ARBA00022737"/>
    </source>
</evidence>
<feature type="region of interest" description="Disordered" evidence="2">
    <location>
        <begin position="339"/>
        <end position="364"/>
    </location>
</feature>
<dbReference type="Gene3D" id="2.20.70.10">
    <property type="match status" value="1"/>
</dbReference>
<feature type="compositionally biased region" description="Basic and acidic residues" evidence="2">
    <location>
        <begin position="339"/>
        <end position="354"/>
    </location>
</feature>
<dbReference type="Pfam" id="PF01846">
    <property type="entry name" value="FF"/>
    <property type="match status" value="1"/>
</dbReference>
<protein>
    <recommendedName>
        <fullName evidence="3">FF domain-containing protein</fullName>
    </recommendedName>
</protein>
<dbReference type="GO" id="GO:0070063">
    <property type="term" value="F:RNA polymerase binding"/>
    <property type="evidence" value="ECO:0007669"/>
    <property type="project" value="InterPro"/>
</dbReference>
<dbReference type="InterPro" id="IPR002713">
    <property type="entry name" value="FF_domain"/>
</dbReference>
<keyword evidence="5" id="KW-1185">Reference proteome</keyword>
<evidence type="ECO:0000259" key="3">
    <source>
        <dbReference type="SMART" id="SM00441"/>
    </source>
</evidence>
<keyword evidence="1" id="KW-0677">Repeat</keyword>
<dbReference type="InterPro" id="IPR045148">
    <property type="entry name" value="TCRG1-like"/>
</dbReference>
<comment type="caution">
    <text evidence="4">The sequence shown here is derived from an EMBL/GenBank/DDBJ whole genome shotgun (WGS) entry which is preliminary data.</text>
</comment>
<sequence>MLANTINDKLFPLYQLNLQDSTWSIIFTSNGSHYYHNNQTQISKWVLDEVDPDEIHAQTQVDLIDRDSLLIVTARARGFVFDEVIEGKIAGFLNSNGKNPITSEELMGTEAVETINDETQNALDYLLGKSTNKDPLDTIHDSEVKELPLETSSESKDALKKPATQSSALVGGYSSSEDDDSSEEHEEEKEEETDALAPVIKEAEKQEHAITIQPFEQQTIHEQEESAAPDDSEDLSSSEAEDNGIDINDLMSDSDDEPNLEETQHQNQQHQNSLEEARDQFKALLTEAKLDPYSSWELESLNLVALDDQRFYLLTDNLMRQTVFDEWCAEEIRKGDIHTDLETNSEKDKVHTTEEDQEEEEEEEDDIIRYFNFLHERKNQNALCSFFKQFKSANQDQLSQFNLTSKEIETKYKEFLMYSKKSQDDLITMFNTFIKSSKVFKRNVQRNKLNLDIGSSTVDHADLEVKTARKTLNKLQTDIELSDSIITNSKYQVLPVVVRLHQLLKCIAELL</sequence>
<dbReference type="PANTHER" id="PTHR15377">
    <property type="entry name" value="TRANSCRIPTION ELONGATION REGULATOR 1"/>
    <property type="match status" value="1"/>
</dbReference>
<dbReference type="InterPro" id="IPR001202">
    <property type="entry name" value="WW_dom"/>
</dbReference>
<dbReference type="OrthoDB" id="410044at2759"/>
<feature type="compositionally biased region" description="Basic and acidic residues" evidence="2">
    <location>
        <begin position="144"/>
        <end position="160"/>
    </location>
</feature>
<dbReference type="CDD" id="cd00201">
    <property type="entry name" value="WW"/>
    <property type="match status" value="1"/>
</dbReference>
<dbReference type="EMBL" id="JAEUBG010002406">
    <property type="protein sequence ID" value="KAH3684582.1"/>
    <property type="molecule type" value="Genomic_DNA"/>
</dbReference>